<feature type="region of interest" description="Disordered" evidence="1">
    <location>
        <begin position="96"/>
        <end position="168"/>
    </location>
</feature>
<gene>
    <name evidence="2" type="ORF">MIMGU_mgv1a018674mg</name>
</gene>
<dbReference type="PANTHER" id="PTHR33623:SF5">
    <property type="entry name" value="HISTONE-LYSINE N-METHYLTRANSFERASE SETD1B-LIKE PROTEIN"/>
    <property type="match status" value="1"/>
</dbReference>
<proteinExistence type="predicted"/>
<evidence type="ECO:0000313" key="3">
    <source>
        <dbReference type="Proteomes" id="UP000030748"/>
    </source>
</evidence>
<name>A0A022R8C6_ERYGU</name>
<accession>A0A022R8C6</accession>
<protein>
    <recommendedName>
        <fullName evidence="4">DUF4378 domain-containing protein</fullName>
    </recommendedName>
</protein>
<organism evidence="2 3">
    <name type="scientific">Erythranthe guttata</name>
    <name type="common">Yellow monkey flower</name>
    <name type="synonym">Mimulus guttatus</name>
    <dbReference type="NCBI Taxonomy" id="4155"/>
    <lineage>
        <taxon>Eukaryota</taxon>
        <taxon>Viridiplantae</taxon>
        <taxon>Streptophyta</taxon>
        <taxon>Embryophyta</taxon>
        <taxon>Tracheophyta</taxon>
        <taxon>Spermatophyta</taxon>
        <taxon>Magnoliopsida</taxon>
        <taxon>eudicotyledons</taxon>
        <taxon>Gunneridae</taxon>
        <taxon>Pentapetalae</taxon>
        <taxon>asterids</taxon>
        <taxon>lamiids</taxon>
        <taxon>Lamiales</taxon>
        <taxon>Phrymaceae</taxon>
        <taxon>Erythranthe</taxon>
    </lineage>
</organism>
<dbReference type="EMBL" id="KI630629">
    <property type="protein sequence ID" value="EYU35140.1"/>
    <property type="molecule type" value="Genomic_DNA"/>
</dbReference>
<evidence type="ECO:0008006" key="4">
    <source>
        <dbReference type="Google" id="ProtNLM"/>
    </source>
</evidence>
<feature type="region of interest" description="Disordered" evidence="1">
    <location>
        <begin position="38"/>
        <end position="58"/>
    </location>
</feature>
<keyword evidence="3" id="KW-1185">Reference proteome</keyword>
<reference evidence="2 3" key="1">
    <citation type="journal article" date="2013" name="Proc. Natl. Acad. Sci. U.S.A.">
        <title>Fine-scale variation in meiotic recombination in Mimulus inferred from population shotgun sequencing.</title>
        <authorList>
            <person name="Hellsten U."/>
            <person name="Wright K.M."/>
            <person name="Jenkins J."/>
            <person name="Shu S."/>
            <person name="Yuan Y."/>
            <person name="Wessler S.R."/>
            <person name="Schmutz J."/>
            <person name="Willis J.H."/>
            <person name="Rokhsar D.S."/>
        </authorList>
    </citation>
    <scope>NUCLEOTIDE SEQUENCE [LARGE SCALE GENOMIC DNA]</scope>
    <source>
        <strain evidence="3">cv. DUN x IM62</strain>
    </source>
</reference>
<dbReference type="Proteomes" id="UP000030748">
    <property type="component" value="Unassembled WGS sequence"/>
</dbReference>
<evidence type="ECO:0000256" key="1">
    <source>
        <dbReference type="SAM" id="MobiDB-lite"/>
    </source>
</evidence>
<dbReference type="AlphaFoldDB" id="A0A022R8C6"/>
<evidence type="ECO:0000313" key="2">
    <source>
        <dbReference type="EMBL" id="EYU35140.1"/>
    </source>
</evidence>
<dbReference type="eggNOG" id="ENOG502QQBC">
    <property type="taxonomic scope" value="Eukaryota"/>
</dbReference>
<sequence length="344" mass="39902">LKDRSKSKKRALQNIELNFPAENKVDENVRMSCSCSNRRPSSADWTENNEEADFEASTNSSCGSDYCSEEIIINSDFDLVETRFCLSPFRFSLLQTPSSSGRRTPDFCSPAASPSRRVNQENENYEARNVDKEEEEEEKKQCSPVSILEPPFEDDLRETEDAEELEEDDYDLDCGYENVERAKQQLLHRLRRFEKLAELDPIELERKLLVASDEESEGYYSEDDVAALYKKQSVETFVGSKNMSTDMKRLVSDLIVEEKSEVIWSVNSNEVVMGRISNKLDSWKEVEFDTIDMMIGLDFKKEFDLWTNFREQVEETSAEIEVAVFRVLIEELSDEIFDLRTQFN</sequence>
<feature type="compositionally biased region" description="Acidic residues" evidence="1">
    <location>
        <begin position="151"/>
        <end position="168"/>
    </location>
</feature>
<feature type="non-terminal residue" evidence="2">
    <location>
        <position position="1"/>
    </location>
</feature>
<dbReference type="PANTHER" id="PTHR33623">
    <property type="entry name" value="OS04G0572500 PROTEIN"/>
    <property type="match status" value="1"/>
</dbReference>